<evidence type="ECO:0000313" key="1">
    <source>
        <dbReference type="EMBL" id="KAG8094535.1"/>
    </source>
</evidence>
<proteinExistence type="predicted"/>
<dbReference type="AlphaFoldDB" id="A0A8J5WNX8"/>
<reference evidence="1" key="1">
    <citation type="journal article" date="2021" name="bioRxiv">
        <title>Whole Genome Assembly and Annotation of Northern Wild Rice, Zizania palustris L., Supports a Whole Genome Duplication in the Zizania Genus.</title>
        <authorList>
            <person name="Haas M."/>
            <person name="Kono T."/>
            <person name="Macchietto M."/>
            <person name="Millas R."/>
            <person name="McGilp L."/>
            <person name="Shao M."/>
            <person name="Duquette J."/>
            <person name="Hirsch C.N."/>
            <person name="Kimball J."/>
        </authorList>
    </citation>
    <scope>NUCLEOTIDE SEQUENCE</scope>
    <source>
        <tissue evidence="1">Fresh leaf tissue</tissue>
    </source>
</reference>
<dbReference type="EMBL" id="JAAALK010000080">
    <property type="protein sequence ID" value="KAG8094535.1"/>
    <property type="molecule type" value="Genomic_DNA"/>
</dbReference>
<protein>
    <submittedName>
        <fullName evidence="1">Uncharacterized protein</fullName>
    </submittedName>
</protein>
<gene>
    <name evidence="1" type="ORF">GUJ93_ZPchr0012g19916</name>
</gene>
<reference evidence="1" key="2">
    <citation type="submission" date="2021-02" db="EMBL/GenBank/DDBJ databases">
        <authorList>
            <person name="Kimball J.A."/>
            <person name="Haas M.W."/>
            <person name="Macchietto M."/>
            <person name="Kono T."/>
            <person name="Duquette J."/>
            <person name="Shao M."/>
        </authorList>
    </citation>
    <scope>NUCLEOTIDE SEQUENCE</scope>
    <source>
        <tissue evidence="1">Fresh leaf tissue</tissue>
    </source>
</reference>
<keyword evidence="2" id="KW-1185">Reference proteome</keyword>
<accession>A0A8J5WNX8</accession>
<evidence type="ECO:0000313" key="2">
    <source>
        <dbReference type="Proteomes" id="UP000729402"/>
    </source>
</evidence>
<dbReference type="Proteomes" id="UP000729402">
    <property type="component" value="Unassembled WGS sequence"/>
</dbReference>
<sequence length="121" mass="12739">MDLVMSQISGATEAIATASSASSSLAGRPASPQINTTVNLLLLILRDVPLLTAAAAIIPNPISRHPYLHPSSTFYISPKGVSFLHVFFDLASSTPGAHRWIVPRVRLYAASSDALAVLEGT</sequence>
<organism evidence="1 2">
    <name type="scientific">Zizania palustris</name>
    <name type="common">Northern wild rice</name>
    <dbReference type="NCBI Taxonomy" id="103762"/>
    <lineage>
        <taxon>Eukaryota</taxon>
        <taxon>Viridiplantae</taxon>
        <taxon>Streptophyta</taxon>
        <taxon>Embryophyta</taxon>
        <taxon>Tracheophyta</taxon>
        <taxon>Spermatophyta</taxon>
        <taxon>Magnoliopsida</taxon>
        <taxon>Liliopsida</taxon>
        <taxon>Poales</taxon>
        <taxon>Poaceae</taxon>
        <taxon>BOP clade</taxon>
        <taxon>Oryzoideae</taxon>
        <taxon>Oryzeae</taxon>
        <taxon>Zizaniinae</taxon>
        <taxon>Zizania</taxon>
    </lineage>
</organism>
<comment type="caution">
    <text evidence="1">The sequence shown here is derived from an EMBL/GenBank/DDBJ whole genome shotgun (WGS) entry which is preliminary data.</text>
</comment>
<name>A0A8J5WNX8_ZIZPA</name>